<gene>
    <name evidence="1" type="ORF">QBC34DRAFT_470395</name>
</gene>
<dbReference type="SUPFAM" id="SSF51735">
    <property type="entry name" value="NAD(P)-binding Rossmann-fold domains"/>
    <property type="match status" value="1"/>
</dbReference>
<dbReference type="PANTHER" id="PTHR45458">
    <property type="entry name" value="SHORT-CHAIN DEHYDROGENASE/REDUCTASE SDR"/>
    <property type="match status" value="1"/>
</dbReference>
<sequence>MTVPTPLPGSPISNTRQRTVLIVDIAYGIGYQLAKRFLAKDMNWRVCGTVIKWPPTLINALKPNIQDLKRAGAEVQGVSVNDQNILAYFGERLPSIDLLILAGFVDKCCYSGVEVWDMLENFRTMTVGPLLAMTFARDRLLQSAGPKVVNIAPLLGSINDNTTGGYMIFRMCKAALNQGVVTRARDLEKGGSRIIVASIEPGEADNEDHVTGVMNVIQRLSSNDHCAWLRWDGTTVVY</sequence>
<dbReference type="EMBL" id="MU865959">
    <property type="protein sequence ID" value="KAK4446182.1"/>
    <property type="molecule type" value="Genomic_DNA"/>
</dbReference>
<dbReference type="Proteomes" id="UP001321760">
    <property type="component" value="Unassembled WGS sequence"/>
</dbReference>
<dbReference type="InterPro" id="IPR052184">
    <property type="entry name" value="SDR_enzymes"/>
</dbReference>
<evidence type="ECO:0000313" key="2">
    <source>
        <dbReference type="Proteomes" id="UP001321760"/>
    </source>
</evidence>
<proteinExistence type="predicted"/>
<reference evidence="1" key="2">
    <citation type="submission" date="2023-05" db="EMBL/GenBank/DDBJ databases">
        <authorList>
            <consortium name="Lawrence Berkeley National Laboratory"/>
            <person name="Steindorff A."/>
            <person name="Hensen N."/>
            <person name="Bonometti L."/>
            <person name="Westerberg I."/>
            <person name="Brannstrom I.O."/>
            <person name="Guillou S."/>
            <person name="Cros-Aarteil S."/>
            <person name="Calhoun S."/>
            <person name="Haridas S."/>
            <person name="Kuo A."/>
            <person name="Mondo S."/>
            <person name="Pangilinan J."/>
            <person name="Riley R."/>
            <person name="Labutti K."/>
            <person name="Andreopoulos B."/>
            <person name="Lipzen A."/>
            <person name="Chen C."/>
            <person name="Yanf M."/>
            <person name="Daum C."/>
            <person name="Ng V."/>
            <person name="Clum A."/>
            <person name="Ohm R."/>
            <person name="Martin F."/>
            <person name="Silar P."/>
            <person name="Natvig D."/>
            <person name="Lalanne C."/>
            <person name="Gautier V."/>
            <person name="Ament-Velasquez S.L."/>
            <person name="Kruys A."/>
            <person name="Hutchinson M.I."/>
            <person name="Powell A.J."/>
            <person name="Barry K."/>
            <person name="Miller A.N."/>
            <person name="Grigoriev I.V."/>
            <person name="Debuchy R."/>
            <person name="Gladieux P."/>
            <person name="Thoren M.H."/>
            <person name="Johannesson H."/>
        </authorList>
    </citation>
    <scope>NUCLEOTIDE SEQUENCE</scope>
    <source>
        <strain evidence="1">PSN243</strain>
    </source>
</reference>
<dbReference type="PANTHER" id="PTHR45458:SF1">
    <property type="entry name" value="SHORT CHAIN DEHYDROGENASE"/>
    <property type="match status" value="1"/>
</dbReference>
<dbReference type="InterPro" id="IPR002347">
    <property type="entry name" value="SDR_fam"/>
</dbReference>
<keyword evidence="2" id="KW-1185">Reference proteome</keyword>
<protein>
    <submittedName>
        <fullName evidence="1">Uncharacterized protein</fullName>
    </submittedName>
</protein>
<dbReference type="InterPro" id="IPR036291">
    <property type="entry name" value="NAD(P)-bd_dom_sf"/>
</dbReference>
<dbReference type="Pfam" id="PF00106">
    <property type="entry name" value="adh_short"/>
    <property type="match status" value="1"/>
</dbReference>
<dbReference type="GO" id="GO:0016616">
    <property type="term" value="F:oxidoreductase activity, acting on the CH-OH group of donors, NAD or NADP as acceptor"/>
    <property type="evidence" value="ECO:0007669"/>
    <property type="project" value="TreeGrafter"/>
</dbReference>
<dbReference type="AlphaFoldDB" id="A0AAV9GFY9"/>
<comment type="caution">
    <text evidence="1">The sequence shown here is derived from an EMBL/GenBank/DDBJ whole genome shotgun (WGS) entry which is preliminary data.</text>
</comment>
<reference evidence="1" key="1">
    <citation type="journal article" date="2023" name="Mol. Phylogenet. Evol.">
        <title>Genome-scale phylogeny and comparative genomics of the fungal order Sordariales.</title>
        <authorList>
            <person name="Hensen N."/>
            <person name="Bonometti L."/>
            <person name="Westerberg I."/>
            <person name="Brannstrom I.O."/>
            <person name="Guillou S."/>
            <person name="Cros-Aarteil S."/>
            <person name="Calhoun S."/>
            <person name="Haridas S."/>
            <person name="Kuo A."/>
            <person name="Mondo S."/>
            <person name="Pangilinan J."/>
            <person name="Riley R."/>
            <person name="LaButti K."/>
            <person name="Andreopoulos B."/>
            <person name="Lipzen A."/>
            <person name="Chen C."/>
            <person name="Yan M."/>
            <person name="Daum C."/>
            <person name="Ng V."/>
            <person name="Clum A."/>
            <person name="Steindorff A."/>
            <person name="Ohm R.A."/>
            <person name="Martin F."/>
            <person name="Silar P."/>
            <person name="Natvig D.O."/>
            <person name="Lalanne C."/>
            <person name="Gautier V."/>
            <person name="Ament-Velasquez S.L."/>
            <person name="Kruys A."/>
            <person name="Hutchinson M.I."/>
            <person name="Powell A.J."/>
            <person name="Barry K."/>
            <person name="Miller A.N."/>
            <person name="Grigoriev I.V."/>
            <person name="Debuchy R."/>
            <person name="Gladieux P."/>
            <person name="Hiltunen Thoren M."/>
            <person name="Johannesson H."/>
        </authorList>
    </citation>
    <scope>NUCLEOTIDE SEQUENCE</scope>
    <source>
        <strain evidence="1">PSN243</strain>
    </source>
</reference>
<dbReference type="Gene3D" id="3.40.50.720">
    <property type="entry name" value="NAD(P)-binding Rossmann-like Domain"/>
    <property type="match status" value="1"/>
</dbReference>
<evidence type="ECO:0000313" key="1">
    <source>
        <dbReference type="EMBL" id="KAK4446182.1"/>
    </source>
</evidence>
<name>A0AAV9GFY9_9PEZI</name>
<organism evidence="1 2">
    <name type="scientific">Podospora aff. communis PSN243</name>
    <dbReference type="NCBI Taxonomy" id="3040156"/>
    <lineage>
        <taxon>Eukaryota</taxon>
        <taxon>Fungi</taxon>
        <taxon>Dikarya</taxon>
        <taxon>Ascomycota</taxon>
        <taxon>Pezizomycotina</taxon>
        <taxon>Sordariomycetes</taxon>
        <taxon>Sordariomycetidae</taxon>
        <taxon>Sordariales</taxon>
        <taxon>Podosporaceae</taxon>
        <taxon>Podospora</taxon>
    </lineage>
</organism>
<accession>A0AAV9GFY9</accession>